<keyword evidence="1 3" id="KW-0315">Glutamine amidotransferase</keyword>
<reference evidence="3 4" key="1">
    <citation type="submission" date="2016-11" db="EMBL/GenBank/DDBJ databases">
        <authorList>
            <person name="Jaros S."/>
            <person name="Januszkiewicz K."/>
            <person name="Wedrychowicz H."/>
        </authorList>
    </citation>
    <scope>NUCLEOTIDE SEQUENCE [LARGE SCALE GENOMIC DNA]</scope>
    <source>
        <strain evidence="3 4">DSM 15970</strain>
    </source>
</reference>
<dbReference type="EMBL" id="FQYT01000038">
    <property type="protein sequence ID" value="SHJ71486.1"/>
    <property type="molecule type" value="Genomic_DNA"/>
</dbReference>
<dbReference type="NCBIfam" id="TIGR00566">
    <property type="entry name" value="trpG_papA"/>
    <property type="match status" value="1"/>
</dbReference>
<dbReference type="PANTHER" id="PTHR43418">
    <property type="entry name" value="MULTIFUNCTIONAL TRYPTOPHAN BIOSYNTHESIS PROTEIN-RELATED"/>
    <property type="match status" value="1"/>
</dbReference>
<evidence type="ECO:0000259" key="2">
    <source>
        <dbReference type="Pfam" id="PF00117"/>
    </source>
</evidence>
<gene>
    <name evidence="3" type="ORF">SAMN02745691_02408</name>
</gene>
<name>A0A1M6LJV2_9FIRM</name>
<organism evidence="3 4">
    <name type="scientific">Parasporobacterium paucivorans DSM 15970</name>
    <dbReference type="NCBI Taxonomy" id="1122934"/>
    <lineage>
        <taxon>Bacteria</taxon>
        <taxon>Bacillati</taxon>
        <taxon>Bacillota</taxon>
        <taxon>Clostridia</taxon>
        <taxon>Lachnospirales</taxon>
        <taxon>Lachnospiraceae</taxon>
        <taxon>Parasporobacterium</taxon>
    </lineage>
</organism>
<dbReference type="STRING" id="1122934.SAMN02745691_02408"/>
<evidence type="ECO:0000313" key="4">
    <source>
        <dbReference type="Proteomes" id="UP000184342"/>
    </source>
</evidence>
<dbReference type="GO" id="GO:0000162">
    <property type="term" value="P:L-tryptophan biosynthetic process"/>
    <property type="evidence" value="ECO:0007669"/>
    <property type="project" value="TreeGrafter"/>
</dbReference>
<keyword evidence="3" id="KW-0808">Transferase</keyword>
<dbReference type="InterPro" id="IPR029062">
    <property type="entry name" value="Class_I_gatase-like"/>
</dbReference>
<feature type="domain" description="Glutamine amidotransferase" evidence="2">
    <location>
        <begin position="3"/>
        <end position="184"/>
    </location>
</feature>
<dbReference type="GO" id="GO:0016740">
    <property type="term" value="F:transferase activity"/>
    <property type="evidence" value="ECO:0007669"/>
    <property type="project" value="UniProtKB-KW"/>
</dbReference>
<sequence length="196" mass="22276">MYLIIDNYDSFVYNLAAYFRELGQEVVQYKNDIIRPEDIYKIKPRGIIISPGPKSPTKSGMSEEIVREFSDKIPILGVCLGHQVIGHVFGAEIVKGARPMHGKVTKIYHNGRGLFDGIPSPYLVTRYHSLVIDPETLADELQVDAGDENDTIMAVSHRSLPIFGVQFHPEAVLSEYGHEILENYIRICENWWTENE</sequence>
<dbReference type="PRINTS" id="PR00097">
    <property type="entry name" value="ANTSNTHASEII"/>
</dbReference>
<dbReference type="FunFam" id="3.40.50.880:FF:000003">
    <property type="entry name" value="Anthranilate synthase component II"/>
    <property type="match status" value="1"/>
</dbReference>
<dbReference type="RefSeq" id="WP_073994637.1">
    <property type="nucleotide sequence ID" value="NZ_FQYT01000038.1"/>
</dbReference>
<evidence type="ECO:0000256" key="1">
    <source>
        <dbReference type="ARBA" id="ARBA00022962"/>
    </source>
</evidence>
<dbReference type="GO" id="GO:0004049">
    <property type="term" value="F:anthranilate synthase activity"/>
    <property type="evidence" value="ECO:0007669"/>
    <property type="project" value="TreeGrafter"/>
</dbReference>
<dbReference type="InterPro" id="IPR006221">
    <property type="entry name" value="TrpG/PapA_dom"/>
</dbReference>
<dbReference type="AlphaFoldDB" id="A0A1M6LJV2"/>
<accession>A0A1M6LJV2</accession>
<keyword evidence="4" id="KW-1185">Reference proteome</keyword>
<protein>
    <submittedName>
        <fullName evidence="3">Aminodeoxychorismate synthase, glutamine amidotransferase subunit</fullName>
    </submittedName>
</protein>
<dbReference type="SUPFAM" id="SSF52317">
    <property type="entry name" value="Class I glutamine amidotransferase-like"/>
    <property type="match status" value="1"/>
</dbReference>
<dbReference type="OrthoDB" id="9804328at2"/>
<dbReference type="PANTHER" id="PTHR43418:SF4">
    <property type="entry name" value="MULTIFUNCTIONAL TRYPTOPHAN BIOSYNTHESIS PROTEIN"/>
    <property type="match status" value="1"/>
</dbReference>
<dbReference type="PRINTS" id="PR00099">
    <property type="entry name" value="CPSGATASE"/>
</dbReference>
<dbReference type="CDD" id="cd01743">
    <property type="entry name" value="GATase1_Anthranilate_Synthase"/>
    <property type="match status" value="1"/>
</dbReference>
<dbReference type="PRINTS" id="PR00096">
    <property type="entry name" value="GATASE"/>
</dbReference>
<dbReference type="PROSITE" id="PS51273">
    <property type="entry name" value="GATASE_TYPE_1"/>
    <property type="match status" value="1"/>
</dbReference>
<proteinExistence type="predicted"/>
<evidence type="ECO:0000313" key="3">
    <source>
        <dbReference type="EMBL" id="SHJ71486.1"/>
    </source>
</evidence>
<dbReference type="InterPro" id="IPR050472">
    <property type="entry name" value="Anth_synth/Amidotransfase"/>
</dbReference>
<dbReference type="Proteomes" id="UP000184342">
    <property type="component" value="Unassembled WGS sequence"/>
</dbReference>
<dbReference type="InterPro" id="IPR017926">
    <property type="entry name" value="GATASE"/>
</dbReference>
<dbReference type="GO" id="GO:0005829">
    <property type="term" value="C:cytosol"/>
    <property type="evidence" value="ECO:0007669"/>
    <property type="project" value="TreeGrafter"/>
</dbReference>
<dbReference type="Pfam" id="PF00117">
    <property type="entry name" value="GATase"/>
    <property type="match status" value="1"/>
</dbReference>
<dbReference type="Gene3D" id="3.40.50.880">
    <property type="match status" value="1"/>
</dbReference>